<gene>
    <name evidence="3" type="ORF">F0357_12275</name>
</gene>
<evidence type="ECO:0000256" key="1">
    <source>
        <dbReference type="SAM" id="MobiDB-lite"/>
    </source>
</evidence>
<keyword evidence="4" id="KW-1185">Reference proteome</keyword>
<name>A0A6A7Y3V5_9HYPH</name>
<keyword evidence="2" id="KW-0812">Transmembrane</keyword>
<evidence type="ECO:0000313" key="4">
    <source>
        <dbReference type="Proteomes" id="UP000332515"/>
    </source>
</evidence>
<accession>A0A6A7Y3V5</accession>
<organism evidence="3 4">
    <name type="scientific">Segnochrobactrum spirostomi</name>
    <dbReference type="NCBI Taxonomy" id="2608987"/>
    <lineage>
        <taxon>Bacteria</taxon>
        <taxon>Pseudomonadati</taxon>
        <taxon>Pseudomonadota</taxon>
        <taxon>Alphaproteobacteria</taxon>
        <taxon>Hyphomicrobiales</taxon>
        <taxon>Segnochrobactraceae</taxon>
        <taxon>Segnochrobactrum</taxon>
    </lineage>
</organism>
<feature type="transmembrane region" description="Helical" evidence="2">
    <location>
        <begin position="152"/>
        <end position="171"/>
    </location>
</feature>
<evidence type="ECO:0000256" key="2">
    <source>
        <dbReference type="SAM" id="Phobius"/>
    </source>
</evidence>
<sequence>MPTAGAPRIVPDRPSPERPAPASLHSDGPADFGAGILPPGGHERTRGDDMVPDAYAYEASEPPRAAPHFEPPRAEAVIIPATRADGAGDRFEPRIGGTGGPRKEAPRIDLTPETAPGSGGGGGAEPPLTLAVVPQRGDGSLVVYRRRPRRRLLLWSGIALIVLIVAVGLGWRMAAGPRGAAPIAVVEAGRDWAPLVADPATLGPGPRIVSATGPFRLRVDGTVYTILDSQPVTIPLEKAKSVEVKAIDGTAKVTITKP</sequence>
<dbReference type="Proteomes" id="UP000332515">
    <property type="component" value="Unassembled WGS sequence"/>
</dbReference>
<dbReference type="AlphaFoldDB" id="A0A6A7Y3V5"/>
<dbReference type="RefSeq" id="WP_153481899.1">
    <property type="nucleotide sequence ID" value="NZ_VWNA01000001.1"/>
</dbReference>
<feature type="region of interest" description="Disordered" evidence="1">
    <location>
        <begin position="1"/>
        <end position="125"/>
    </location>
</feature>
<proteinExistence type="predicted"/>
<evidence type="ECO:0000313" key="3">
    <source>
        <dbReference type="EMBL" id="MQT13405.1"/>
    </source>
</evidence>
<keyword evidence="2" id="KW-1133">Transmembrane helix</keyword>
<keyword evidence="2" id="KW-0472">Membrane</keyword>
<protein>
    <submittedName>
        <fullName evidence="3">Uncharacterized protein</fullName>
    </submittedName>
</protein>
<comment type="caution">
    <text evidence="3">The sequence shown here is derived from an EMBL/GenBank/DDBJ whole genome shotgun (WGS) entry which is preliminary data.</text>
</comment>
<reference evidence="3 4" key="1">
    <citation type="submission" date="2019-09" db="EMBL/GenBank/DDBJ databases">
        <title>Segnochrobactrum spirostomi gen. nov., sp. nov., isolated from the ciliate Spirostomum cf. yagiui and description of a novel family, Segnochrobactraceae fam. nov. within the order Rhizobiales of the class Alphaproteobacteria.</title>
        <authorList>
            <person name="Akter S."/>
            <person name="Shazib S.U.A."/>
            <person name="Shin M.K."/>
        </authorList>
    </citation>
    <scope>NUCLEOTIDE SEQUENCE [LARGE SCALE GENOMIC DNA]</scope>
    <source>
        <strain evidence="3 4">Sp-1</strain>
    </source>
</reference>
<dbReference type="EMBL" id="VWNA01000001">
    <property type="protein sequence ID" value="MQT13405.1"/>
    <property type="molecule type" value="Genomic_DNA"/>
</dbReference>